<reference evidence="1 2" key="1">
    <citation type="submission" date="2012-05" db="EMBL/GenBank/DDBJ databases">
        <title>Recombination and specialization in a pathogen metapopulation.</title>
        <authorList>
            <person name="Gardiner A."/>
            <person name="Kemen E."/>
            <person name="Schultz-Larsen T."/>
            <person name="MacLean D."/>
            <person name="Van Oosterhout C."/>
            <person name="Jones J.D.G."/>
        </authorList>
    </citation>
    <scope>NUCLEOTIDE SEQUENCE [LARGE SCALE GENOMIC DNA]</scope>
    <source>
        <strain evidence="1 2">Ac Nc2</strain>
    </source>
</reference>
<accession>A0A024GSY7</accession>
<name>A0A024GSY7_9STRA</name>
<dbReference type="EMBL" id="CAIX01000360">
    <property type="protein sequence ID" value="CCI49899.1"/>
    <property type="molecule type" value="Genomic_DNA"/>
</dbReference>
<protein>
    <submittedName>
        <fullName evidence="1">Uncharacterized protein</fullName>
    </submittedName>
</protein>
<evidence type="ECO:0000313" key="2">
    <source>
        <dbReference type="Proteomes" id="UP000053237"/>
    </source>
</evidence>
<comment type="caution">
    <text evidence="1">The sequence shown here is derived from an EMBL/GenBank/DDBJ whole genome shotgun (WGS) entry which is preliminary data.</text>
</comment>
<dbReference type="AlphaFoldDB" id="A0A024GSY7"/>
<proteinExistence type="predicted"/>
<gene>
    <name evidence="1" type="ORF">BN9_113730</name>
</gene>
<sequence length="154" mass="17680">MAQLSSKVAPTRKSNALVNVLAHAERLRSELGKQNTETLSTQTSELTIGQRKQRFTSRVHYLMSAKVTAVCLRRTVPFRKTKRELQRECESLSKWLNTRFTETMSQSVRCRRHSIASALNKQPQKRRASCRLRSHRRTSLHATFPGASELTTKQ</sequence>
<dbReference type="InParanoid" id="A0A024GSY7"/>
<keyword evidence="2" id="KW-1185">Reference proteome</keyword>
<organism evidence="1 2">
    <name type="scientific">Albugo candida</name>
    <dbReference type="NCBI Taxonomy" id="65357"/>
    <lineage>
        <taxon>Eukaryota</taxon>
        <taxon>Sar</taxon>
        <taxon>Stramenopiles</taxon>
        <taxon>Oomycota</taxon>
        <taxon>Peronosporomycetes</taxon>
        <taxon>Albuginales</taxon>
        <taxon>Albuginaceae</taxon>
        <taxon>Albugo</taxon>
    </lineage>
</organism>
<evidence type="ECO:0000313" key="1">
    <source>
        <dbReference type="EMBL" id="CCI49899.1"/>
    </source>
</evidence>
<dbReference type="Proteomes" id="UP000053237">
    <property type="component" value="Unassembled WGS sequence"/>
</dbReference>